<evidence type="ECO:0000256" key="1">
    <source>
        <dbReference type="SAM" id="Phobius"/>
    </source>
</evidence>
<organism evidence="2 3">
    <name type="scientific">Nocardia beijingensis</name>
    <dbReference type="NCBI Taxonomy" id="95162"/>
    <lineage>
        <taxon>Bacteria</taxon>
        <taxon>Bacillati</taxon>
        <taxon>Actinomycetota</taxon>
        <taxon>Actinomycetes</taxon>
        <taxon>Mycobacteriales</taxon>
        <taxon>Nocardiaceae</taxon>
        <taxon>Nocardia</taxon>
    </lineage>
</organism>
<feature type="transmembrane region" description="Helical" evidence="1">
    <location>
        <begin position="31"/>
        <end position="55"/>
    </location>
</feature>
<accession>A0ABW7WE35</accession>
<gene>
    <name evidence="2" type="ORF">ACH47G_12195</name>
</gene>
<dbReference type="RefSeq" id="WP_396948644.1">
    <property type="nucleotide sequence ID" value="NZ_JBIRXV010000002.1"/>
</dbReference>
<evidence type="ECO:0000313" key="3">
    <source>
        <dbReference type="Proteomes" id="UP001611450"/>
    </source>
</evidence>
<dbReference type="EMBL" id="JBIRXV010000002">
    <property type="protein sequence ID" value="MFI2321243.1"/>
    <property type="molecule type" value="Genomic_DNA"/>
</dbReference>
<name>A0ABW7WE35_9NOCA</name>
<keyword evidence="1" id="KW-0472">Membrane</keyword>
<protein>
    <submittedName>
        <fullName evidence="2">Uncharacterized protein</fullName>
    </submittedName>
</protein>
<comment type="caution">
    <text evidence="2">The sequence shown here is derived from an EMBL/GenBank/DDBJ whole genome shotgun (WGS) entry which is preliminary data.</text>
</comment>
<keyword evidence="3" id="KW-1185">Reference proteome</keyword>
<keyword evidence="1" id="KW-0812">Transmembrane</keyword>
<proteinExistence type="predicted"/>
<dbReference type="Proteomes" id="UP001611450">
    <property type="component" value="Unassembled WGS sequence"/>
</dbReference>
<evidence type="ECO:0000313" key="2">
    <source>
        <dbReference type="EMBL" id="MFI2321243.1"/>
    </source>
</evidence>
<sequence length="68" mass="7170">MFAIAAAVAFGLALILDLADATLGESITDGTLITLGLLLIALHFAGFGTGARVGTGGRSWNWRRRVRR</sequence>
<reference evidence="2 3" key="1">
    <citation type="submission" date="2024-10" db="EMBL/GenBank/DDBJ databases">
        <title>The Natural Products Discovery Center: Release of the First 8490 Sequenced Strains for Exploring Actinobacteria Biosynthetic Diversity.</title>
        <authorList>
            <person name="Kalkreuter E."/>
            <person name="Kautsar S.A."/>
            <person name="Yang D."/>
            <person name="Bader C.D."/>
            <person name="Teijaro C.N."/>
            <person name="Fluegel L."/>
            <person name="Davis C.M."/>
            <person name="Simpson J.R."/>
            <person name="Lauterbach L."/>
            <person name="Steele A.D."/>
            <person name="Gui C."/>
            <person name="Meng S."/>
            <person name="Li G."/>
            <person name="Viehrig K."/>
            <person name="Ye F."/>
            <person name="Su P."/>
            <person name="Kiefer A.F."/>
            <person name="Nichols A."/>
            <person name="Cepeda A.J."/>
            <person name="Yan W."/>
            <person name="Fan B."/>
            <person name="Jiang Y."/>
            <person name="Adhikari A."/>
            <person name="Zheng C.-J."/>
            <person name="Schuster L."/>
            <person name="Cowan T.M."/>
            <person name="Smanski M.J."/>
            <person name="Chevrette M.G."/>
            <person name="De Carvalho L.P.S."/>
            <person name="Shen B."/>
        </authorList>
    </citation>
    <scope>NUCLEOTIDE SEQUENCE [LARGE SCALE GENOMIC DNA]</scope>
    <source>
        <strain evidence="2 3">NPDC019626</strain>
    </source>
</reference>
<keyword evidence="1" id="KW-1133">Transmembrane helix</keyword>